<evidence type="ECO:0000259" key="6">
    <source>
        <dbReference type="Pfam" id="PF04048"/>
    </source>
</evidence>
<dbReference type="PANTHER" id="PTHR14146:SF0">
    <property type="entry name" value="EXOCYST COMPLEX COMPONENT 4"/>
    <property type="match status" value="1"/>
</dbReference>
<dbReference type="GO" id="GO:0090522">
    <property type="term" value="P:vesicle tethering involved in exocytosis"/>
    <property type="evidence" value="ECO:0007669"/>
    <property type="project" value="UniProtKB-UniRule"/>
</dbReference>
<dbReference type="InterPro" id="IPR039682">
    <property type="entry name" value="Sec8/EXOC4"/>
</dbReference>
<evidence type="ECO:0000259" key="7">
    <source>
        <dbReference type="Pfam" id="PF20652"/>
    </source>
</evidence>
<evidence type="ECO:0000313" key="8">
    <source>
        <dbReference type="EMBL" id="KAF2669253.1"/>
    </source>
</evidence>
<dbReference type="Pfam" id="PF04048">
    <property type="entry name" value="Sec8_N"/>
    <property type="match status" value="1"/>
</dbReference>
<keyword evidence="9" id="KW-1185">Reference proteome</keyword>
<name>A0A6A6UD07_9PEZI</name>
<keyword evidence="2 4" id="KW-0268">Exocytosis</keyword>
<dbReference type="AlphaFoldDB" id="A0A6A6UD07"/>
<evidence type="ECO:0000256" key="3">
    <source>
        <dbReference type="ARBA" id="ARBA00022927"/>
    </source>
</evidence>
<evidence type="ECO:0000256" key="2">
    <source>
        <dbReference type="ARBA" id="ARBA00022483"/>
    </source>
</evidence>
<organism evidence="8 9">
    <name type="scientific">Microthyrium microscopicum</name>
    <dbReference type="NCBI Taxonomy" id="703497"/>
    <lineage>
        <taxon>Eukaryota</taxon>
        <taxon>Fungi</taxon>
        <taxon>Dikarya</taxon>
        <taxon>Ascomycota</taxon>
        <taxon>Pezizomycotina</taxon>
        <taxon>Dothideomycetes</taxon>
        <taxon>Dothideomycetes incertae sedis</taxon>
        <taxon>Microthyriales</taxon>
        <taxon>Microthyriaceae</taxon>
        <taxon>Microthyrium</taxon>
    </lineage>
</organism>
<evidence type="ECO:0000313" key="9">
    <source>
        <dbReference type="Proteomes" id="UP000799302"/>
    </source>
</evidence>
<dbReference type="GO" id="GO:0006612">
    <property type="term" value="P:protein targeting to membrane"/>
    <property type="evidence" value="ECO:0007669"/>
    <property type="project" value="UniProtKB-UniRule"/>
</dbReference>
<evidence type="ECO:0000256" key="5">
    <source>
        <dbReference type="SAM" id="MobiDB-lite"/>
    </source>
</evidence>
<proteinExistence type="inferred from homology"/>
<feature type="domain" description="Exocyst complex component Sec8 middle helical bundle" evidence="7">
    <location>
        <begin position="418"/>
        <end position="672"/>
    </location>
</feature>
<dbReference type="EMBL" id="MU004235">
    <property type="protein sequence ID" value="KAF2669253.1"/>
    <property type="molecule type" value="Genomic_DNA"/>
</dbReference>
<dbReference type="Proteomes" id="UP000799302">
    <property type="component" value="Unassembled WGS sequence"/>
</dbReference>
<feature type="domain" description="Exocyst complex component Sec8 N-terminal" evidence="6">
    <location>
        <begin position="165"/>
        <end position="305"/>
    </location>
</feature>
<comment type="function">
    <text evidence="4">Component of the exocyst complex involved in the docking of exocytic vesicles with fusion sites on the plasma membrane.</text>
</comment>
<dbReference type="Pfam" id="PF20652">
    <property type="entry name" value="Sec8_C"/>
    <property type="match status" value="1"/>
</dbReference>
<feature type="compositionally biased region" description="Low complexity" evidence="5">
    <location>
        <begin position="634"/>
        <end position="650"/>
    </location>
</feature>
<sequence>MSRFNFNTPGGSGGATGYSNGNTMNDPYSSQRDRSANPEAESLRSPPVRSARRGAQYTPYAVGGAGQTDEEYDPYREVPTATSTSYSNSNGSGAGNRNPYGDNPYAGSSGALNSRYDAGNSTDEPASLPRPTALERTRANRRSGGGGWNRSPTRRVQGNGDGSRQIEEVLRVIKQDWSFMTEEKCIPIKVALQFMDDSSIGLASKYDRFNDLHAQLQTALRQIVNEQHQGFNSSIGRFHAIQSALSTSQTRLRNLKDSLGSAKRSLETTRPELQGMAKTSQNYDDMLLLLSSIETLQSIPEKLEARISEKRFLSAVESLQDAMKEMRKDGMEDIGALRELRVYLSNQEHSLTDILIEELHNHLYLKSPYCENRWKKHANQHVRGISKDTATTLGGRQLYAFLDQLDTDSVMRDDPTKNPEADTFAYIHLLIESLNTLGRLDVAVETLAQRLPVELFRVVEKSTNEVDQRYPAGLRSGKDSNNLTDFSSLNSPQSVILNDLFGTLFARFEAIAEGHRVVHEIISGITKREGTRGISSLTSGFRELWKLYQSEIRSLLHDYLATSDAAYKRSNDGSRGSSVFSKSQRDRTKKMFKLKDMDSKSTDLITEKESLQSILTTSVPGLVSDSKTTDGAEESNSNNTANNTGTDGSATGHKLLVEPTVFNMAILLPPSLTFLNRLKEVVPSSSDIAMSTLTSFLDDFLINVFLPQLDETLVEMSAQTFIEVDAFTQDPLWQFNAKKPIFKGTAKFYKLIEAFCRMLDILPHDQAFTQLIITQIVAYYDKCCGWFKAIVSRTQPHPQSGKRLKISASLLEDDALKAMVDQLLNADDAARIDLINKENTHLLSDLQNTTVEEADLILDRRALAALCLLSTSMKWLASKLTALRFISAHANDPSTNRHSERFDKARRWTLIATQPTPEPDHVYLPLSDDSAAAFDGVTSSYNQLATDVLRLLHVDARAHVVHHLQKSLARTFALDQDLHEPDPEIVSLNAALAGIDEELSTHVAPAAQKFITTGLASLLDALVVAAAQNIQVMNAAGCARMQLNVLVLQQNLKNIEDGAQLRRAAVYFDLFSAGPDAVIAEAKAKGKEAGFTYEEMQTLLKLCYSENLRSERREVVVAAERGLEDRQLQLSEFLW</sequence>
<comment type="similarity">
    <text evidence="4">Belongs to the SEC8 family.</text>
</comment>
<dbReference type="GO" id="GO:0000145">
    <property type="term" value="C:exocyst"/>
    <property type="evidence" value="ECO:0007669"/>
    <property type="project" value="UniProtKB-UniRule"/>
</dbReference>
<keyword evidence="3 4" id="KW-0653">Protein transport</keyword>
<protein>
    <recommendedName>
        <fullName evidence="4">Exocyst complex component Sec8</fullName>
    </recommendedName>
</protein>
<gene>
    <name evidence="8" type="ORF">BT63DRAFT_401416</name>
</gene>
<evidence type="ECO:0000256" key="1">
    <source>
        <dbReference type="ARBA" id="ARBA00022448"/>
    </source>
</evidence>
<dbReference type="GO" id="GO:0006893">
    <property type="term" value="P:Golgi to plasma membrane transport"/>
    <property type="evidence" value="ECO:0007669"/>
    <property type="project" value="TreeGrafter"/>
</dbReference>
<feature type="compositionally biased region" description="Low complexity" evidence="5">
    <location>
        <begin position="80"/>
        <end position="91"/>
    </location>
</feature>
<dbReference type="GO" id="GO:0006904">
    <property type="term" value="P:vesicle docking involved in exocytosis"/>
    <property type="evidence" value="ECO:0007669"/>
    <property type="project" value="InterPro"/>
</dbReference>
<dbReference type="InterPro" id="IPR007191">
    <property type="entry name" value="Sec8_exocyst_N"/>
</dbReference>
<reference evidence="8" key="1">
    <citation type="journal article" date="2020" name="Stud. Mycol.">
        <title>101 Dothideomycetes genomes: a test case for predicting lifestyles and emergence of pathogens.</title>
        <authorList>
            <person name="Haridas S."/>
            <person name="Albert R."/>
            <person name="Binder M."/>
            <person name="Bloem J."/>
            <person name="Labutti K."/>
            <person name="Salamov A."/>
            <person name="Andreopoulos B."/>
            <person name="Baker S."/>
            <person name="Barry K."/>
            <person name="Bills G."/>
            <person name="Bluhm B."/>
            <person name="Cannon C."/>
            <person name="Castanera R."/>
            <person name="Culley D."/>
            <person name="Daum C."/>
            <person name="Ezra D."/>
            <person name="Gonzalez J."/>
            <person name="Henrissat B."/>
            <person name="Kuo A."/>
            <person name="Liang C."/>
            <person name="Lipzen A."/>
            <person name="Lutzoni F."/>
            <person name="Magnuson J."/>
            <person name="Mondo S."/>
            <person name="Nolan M."/>
            <person name="Ohm R."/>
            <person name="Pangilinan J."/>
            <person name="Park H.-J."/>
            <person name="Ramirez L."/>
            <person name="Alfaro M."/>
            <person name="Sun H."/>
            <person name="Tritt A."/>
            <person name="Yoshinaga Y."/>
            <person name="Zwiers L.-H."/>
            <person name="Turgeon B."/>
            <person name="Goodwin S."/>
            <person name="Spatafora J."/>
            <person name="Crous P."/>
            <person name="Grigoriev I."/>
        </authorList>
    </citation>
    <scope>NUCLEOTIDE SEQUENCE</scope>
    <source>
        <strain evidence="8">CBS 115976</strain>
    </source>
</reference>
<dbReference type="InterPro" id="IPR048630">
    <property type="entry name" value="Sec8_M"/>
</dbReference>
<keyword evidence="1 4" id="KW-0813">Transport</keyword>
<dbReference type="OrthoDB" id="272977at2759"/>
<accession>A0A6A6UD07</accession>
<dbReference type="PANTHER" id="PTHR14146">
    <property type="entry name" value="EXOCYST COMPLEX COMPONENT 4"/>
    <property type="match status" value="1"/>
</dbReference>
<evidence type="ECO:0000256" key="4">
    <source>
        <dbReference type="RuleBase" id="RU367079"/>
    </source>
</evidence>
<feature type="region of interest" description="Disordered" evidence="5">
    <location>
        <begin position="1"/>
        <end position="162"/>
    </location>
</feature>
<dbReference type="GO" id="GO:0015031">
    <property type="term" value="P:protein transport"/>
    <property type="evidence" value="ECO:0007669"/>
    <property type="project" value="UniProtKB-KW"/>
</dbReference>
<feature type="region of interest" description="Disordered" evidence="5">
    <location>
        <begin position="622"/>
        <end position="650"/>
    </location>
</feature>